<feature type="compositionally biased region" description="Acidic residues" evidence="1">
    <location>
        <begin position="66"/>
        <end position="77"/>
    </location>
</feature>
<dbReference type="PANTHER" id="PTHR46599">
    <property type="entry name" value="PIGGYBAC TRANSPOSABLE ELEMENT-DERIVED PROTEIN 4"/>
    <property type="match status" value="1"/>
</dbReference>
<gene>
    <name evidence="3" type="ORF">V1264_014115</name>
</gene>
<feature type="region of interest" description="Disordered" evidence="1">
    <location>
        <begin position="1"/>
        <end position="97"/>
    </location>
</feature>
<proteinExistence type="predicted"/>
<evidence type="ECO:0000256" key="1">
    <source>
        <dbReference type="SAM" id="MobiDB-lite"/>
    </source>
</evidence>
<evidence type="ECO:0000313" key="3">
    <source>
        <dbReference type="EMBL" id="KAK7110198.1"/>
    </source>
</evidence>
<dbReference type="Pfam" id="PF13843">
    <property type="entry name" value="DDE_Tnp_1_7"/>
    <property type="match status" value="1"/>
</dbReference>
<evidence type="ECO:0000259" key="2">
    <source>
        <dbReference type="Pfam" id="PF13843"/>
    </source>
</evidence>
<evidence type="ECO:0000313" key="4">
    <source>
        <dbReference type="Proteomes" id="UP001374579"/>
    </source>
</evidence>
<reference evidence="3 4" key="1">
    <citation type="submission" date="2024-02" db="EMBL/GenBank/DDBJ databases">
        <title>Chromosome-scale genome assembly of the rough periwinkle Littorina saxatilis.</title>
        <authorList>
            <person name="De Jode A."/>
            <person name="Faria R."/>
            <person name="Formenti G."/>
            <person name="Sims Y."/>
            <person name="Smith T.P."/>
            <person name="Tracey A."/>
            <person name="Wood J.M.D."/>
            <person name="Zagrodzka Z.B."/>
            <person name="Johannesson K."/>
            <person name="Butlin R.K."/>
            <person name="Leder E.H."/>
        </authorList>
    </citation>
    <scope>NUCLEOTIDE SEQUENCE [LARGE SCALE GENOMIC DNA]</scope>
    <source>
        <strain evidence="3">Snail1</strain>
        <tissue evidence="3">Muscle</tissue>
    </source>
</reference>
<sequence>MERPNIFDALRTANGDDFHVDSAMLTETTPVVSHDAGHQEPQSGDDETSDEEGPLPPEGDSSPDQSEAELMEGDEQVPEASSETAKDGTEWCSAPTISKTAKTAPRNIFKMPPSKLLGCQNVNTPNDAFSLFITDKIVSDVVEFTNIEGRRVLKEAWDPVDREECQAVIGILLFLGARKQNMVSTEKIWDSVKGSGMVRACMSRRRFQNFMTYMRFDDKSTRSARREKDQFAPFRDMWTDFMKALSSHYIAGPLLTVDEQLVPFRGRCGFLQYLPSKPDRYGMKVFWVADAENAFPLYGIPYLGRPLGQDRQVNLGRNIATELATPFFKSGRNVTCDNYFTDLELAETLSKNGLTVVGTVRGNKRFLPNSFKTGRHLGLYDSEFAYNGATTVVNYQSKRRKSVILLSTMHDTGVVDRTPENQKKKPEIVLFYNATKGAVDTVDKMAHAYTVKRRTKRWPMVMFFNIIDLATIAARCVWSVRFPAHPLSKKDGRSDFIENISDQLMYPLLKQRMTSVAMPRSLHEAAEKAIKHLECDDLVKRQRKTSSMKALLPPAEDAAKSKRAGSKRPASSQDASTSGSKIKRCLFCSWRLDRKTKHTCCQCDEFICQDHTHKVCPVCIKAMATS</sequence>
<dbReference type="AlphaFoldDB" id="A0AAN9BQC7"/>
<keyword evidence="4" id="KW-1185">Reference proteome</keyword>
<dbReference type="Proteomes" id="UP001374579">
    <property type="component" value="Unassembled WGS sequence"/>
</dbReference>
<organism evidence="3 4">
    <name type="scientific">Littorina saxatilis</name>
    <dbReference type="NCBI Taxonomy" id="31220"/>
    <lineage>
        <taxon>Eukaryota</taxon>
        <taxon>Metazoa</taxon>
        <taxon>Spiralia</taxon>
        <taxon>Lophotrochozoa</taxon>
        <taxon>Mollusca</taxon>
        <taxon>Gastropoda</taxon>
        <taxon>Caenogastropoda</taxon>
        <taxon>Littorinimorpha</taxon>
        <taxon>Littorinoidea</taxon>
        <taxon>Littorinidae</taxon>
        <taxon>Littorina</taxon>
    </lineage>
</organism>
<comment type="caution">
    <text evidence="3">The sequence shown here is derived from an EMBL/GenBank/DDBJ whole genome shotgun (WGS) entry which is preliminary data.</text>
</comment>
<dbReference type="PANTHER" id="PTHR46599:SF6">
    <property type="entry name" value="DUAL SPECIFICITY PHOSPHATASE 26"/>
    <property type="match status" value="1"/>
</dbReference>
<feature type="domain" description="PiggyBac transposable element-derived protein" evidence="2">
    <location>
        <begin position="124"/>
        <end position="472"/>
    </location>
</feature>
<dbReference type="InterPro" id="IPR011011">
    <property type="entry name" value="Znf_FYVE_PHD"/>
</dbReference>
<dbReference type="InterPro" id="IPR029526">
    <property type="entry name" value="PGBD"/>
</dbReference>
<dbReference type="EMBL" id="JBAMIC010000003">
    <property type="protein sequence ID" value="KAK7110198.1"/>
    <property type="molecule type" value="Genomic_DNA"/>
</dbReference>
<accession>A0AAN9BQC7</accession>
<name>A0AAN9BQC7_9CAEN</name>
<feature type="compositionally biased region" description="Acidic residues" evidence="1">
    <location>
        <begin position="43"/>
        <end position="53"/>
    </location>
</feature>
<feature type="region of interest" description="Disordered" evidence="1">
    <location>
        <begin position="544"/>
        <end position="577"/>
    </location>
</feature>
<protein>
    <recommendedName>
        <fullName evidence="2">PiggyBac transposable element-derived protein domain-containing protein</fullName>
    </recommendedName>
</protein>
<dbReference type="SUPFAM" id="SSF57903">
    <property type="entry name" value="FYVE/PHD zinc finger"/>
    <property type="match status" value="1"/>
</dbReference>